<comment type="pathway">
    <text evidence="6">Amino-acid biosynthesis; L-methionine biosynthesis via salvage pathway; L-methionine from S-methyl-5-thio-alpha-D-ribose 1-phosphate: step 2/6.</text>
</comment>
<organism evidence="8 9">
    <name type="scientific">Streptomyces luteolus</name>
    <dbReference type="NCBI Taxonomy" id="3043615"/>
    <lineage>
        <taxon>Bacteria</taxon>
        <taxon>Bacillati</taxon>
        <taxon>Actinomycetota</taxon>
        <taxon>Actinomycetes</taxon>
        <taxon>Kitasatosporales</taxon>
        <taxon>Streptomycetaceae</taxon>
        <taxon>Streptomyces</taxon>
    </lineage>
</organism>
<dbReference type="EC" id="4.2.1.109" evidence="6"/>
<gene>
    <name evidence="6 8" type="primary">mtnB</name>
    <name evidence="8" type="ORF">QIT00_14965</name>
</gene>
<dbReference type="HAMAP" id="MF_01677">
    <property type="entry name" value="Salvage_MtnB"/>
    <property type="match status" value="1"/>
</dbReference>
<keyword evidence="4 6" id="KW-0486">Methionine biosynthesis</keyword>
<evidence type="ECO:0000256" key="1">
    <source>
        <dbReference type="ARBA" id="ARBA00022605"/>
    </source>
</evidence>
<dbReference type="Proteomes" id="UP001237105">
    <property type="component" value="Unassembled WGS sequence"/>
</dbReference>
<comment type="cofactor">
    <cofactor evidence="6">
        <name>Zn(2+)</name>
        <dbReference type="ChEBI" id="CHEBI:29105"/>
    </cofactor>
    <text evidence="6">Binds 1 zinc ion per subunit.</text>
</comment>
<dbReference type="NCBIfam" id="TIGR03328">
    <property type="entry name" value="salvage_mtnB"/>
    <property type="match status" value="1"/>
</dbReference>
<keyword evidence="1 6" id="KW-0028">Amino-acid biosynthesis</keyword>
<dbReference type="SMART" id="SM01007">
    <property type="entry name" value="Aldolase_II"/>
    <property type="match status" value="1"/>
</dbReference>
<protein>
    <recommendedName>
        <fullName evidence="6">Methylthioribulose-1-phosphate dehydratase</fullName>
        <shortName evidence="6">MTRu-1-P dehydratase</shortName>
        <ecNumber evidence="6">4.2.1.109</ecNumber>
    </recommendedName>
</protein>
<dbReference type="InterPro" id="IPR001303">
    <property type="entry name" value="Aldolase_II/adducin_N"/>
</dbReference>
<evidence type="ECO:0000256" key="3">
    <source>
        <dbReference type="ARBA" id="ARBA00022833"/>
    </source>
</evidence>
<evidence type="ECO:0000259" key="7">
    <source>
        <dbReference type="SMART" id="SM01007"/>
    </source>
</evidence>
<dbReference type="RefSeq" id="WP_282535734.1">
    <property type="nucleotide sequence ID" value="NZ_JASCIS010000013.1"/>
</dbReference>
<dbReference type="PANTHER" id="PTHR22789:SF0">
    <property type="entry name" value="3-OXO-TETRONATE 4-PHOSPHATE DECARBOXYLASE-RELATED"/>
    <property type="match status" value="1"/>
</dbReference>
<proteinExistence type="inferred from homology"/>
<evidence type="ECO:0000313" key="9">
    <source>
        <dbReference type="Proteomes" id="UP001237105"/>
    </source>
</evidence>
<evidence type="ECO:0000256" key="5">
    <source>
        <dbReference type="ARBA" id="ARBA00023239"/>
    </source>
</evidence>
<dbReference type="EMBL" id="JASCIS010000013">
    <property type="protein sequence ID" value="MDI3419848.1"/>
    <property type="molecule type" value="Genomic_DNA"/>
</dbReference>
<comment type="caution">
    <text evidence="8">The sequence shown here is derived from an EMBL/GenBank/DDBJ whole genome shotgun (WGS) entry which is preliminary data.</text>
</comment>
<dbReference type="InterPro" id="IPR017714">
    <property type="entry name" value="MethylthioRu-1-P_deHdtase_MtnB"/>
</dbReference>
<dbReference type="PANTHER" id="PTHR22789">
    <property type="entry name" value="FUCULOSE PHOSPHATE ALDOLASE"/>
    <property type="match status" value="1"/>
</dbReference>
<keyword evidence="5 6" id="KW-0456">Lyase</keyword>
<sequence length="226" mass="23685">MKTDGMRNEFTAAGTSVAEFSRALYARGWMPGTSGNLSVRLPSDDGRTALITASGRDKGSLTAADMVTVHATTGELLTAGKLKASAETAIHAAVYRVTAARAVIHVHAPYATVMASRTGESAGTAVLPLERFELLKGLGLDDPSGTELPVFRNWPDVRTIADEAAAYLSAHPDAPPGLLIADHGITTWGGNLAQARNRLECLEAICGLIVLGARHGGTDPKENVTR</sequence>
<comment type="catalytic activity">
    <reaction evidence="6">
        <text>5-(methylsulfanyl)-D-ribulose 1-phosphate = 5-methylsulfanyl-2,3-dioxopentyl phosphate + H2O</text>
        <dbReference type="Rhea" id="RHEA:15549"/>
        <dbReference type="ChEBI" id="CHEBI:15377"/>
        <dbReference type="ChEBI" id="CHEBI:58548"/>
        <dbReference type="ChEBI" id="CHEBI:58828"/>
        <dbReference type="EC" id="4.2.1.109"/>
    </reaction>
</comment>
<comment type="function">
    <text evidence="6">Catalyzes the dehydration of methylthioribulose-1-phosphate (MTRu-1-P) into 2,3-diketo-5-methylthiopentyl-1-phosphate (DK-MTP-1-P).</text>
</comment>
<dbReference type="Pfam" id="PF00596">
    <property type="entry name" value="Aldolase_II"/>
    <property type="match status" value="1"/>
</dbReference>
<dbReference type="GO" id="GO:0046570">
    <property type="term" value="F:methylthioribulose 1-phosphate dehydratase activity"/>
    <property type="evidence" value="ECO:0007669"/>
    <property type="project" value="UniProtKB-EC"/>
</dbReference>
<feature type="binding site" evidence="6">
    <location>
        <position position="107"/>
    </location>
    <ligand>
        <name>Zn(2+)</name>
        <dbReference type="ChEBI" id="CHEBI:29105"/>
    </ligand>
</feature>
<dbReference type="InterPro" id="IPR036409">
    <property type="entry name" value="Aldolase_II/adducin_N_sf"/>
</dbReference>
<keyword evidence="9" id="KW-1185">Reference proteome</keyword>
<dbReference type="SUPFAM" id="SSF53639">
    <property type="entry name" value="AraD/HMP-PK domain-like"/>
    <property type="match status" value="1"/>
</dbReference>
<reference evidence="8 9" key="1">
    <citation type="submission" date="2023-05" db="EMBL/GenBank/DDBJ databases">
        <title>Draft genome sequence of Streptomyces sp. B-S-A12 isolated from a cave soil in Thailand.</title>
        <authorList>
            <person name="Chamroensaksri N."/>
            <person name="Muangham S."/>
        </authorList>
    </citation>
    <scope>NUCLEOTIDE SEQUENCE [LARGE SCALE GENOMIC DNA]</scope>
    <source>
        <strain evidence="8 9">B-S-A12</strain>
    </source>
</reference>
<feature type="binding site" evidence="6">
    <location>
        <position position="105"/>
    </location>
    <ligand>
        <name>Zn(2+)</name>
        <dbReference type="ChEBI" id="CHEBI:29105"/>
    </ligand>
</feature>
<keyword evidence="3 6" id="KW-0862">Zinc</keyword>
<keyword evidence="2 6" id="KW-0479">Metal-binding</keyword>
<name>A0ABT6SW74_9ACTN</name>
<dbReference type="Gene3D" id="3.40.225.10">
    <property type="entry name" value="Class II aldolase/adducin N-terminal domain"/>
    <property type="match status" value="1"/>
</dbReference>
<evidence type="ECO:0000256" key="6">
    <source>
        <dbReference type="HAMAP-Rule" id="MF_01677"/>
    </source>
</evidence>
<comment type="similarity">
    <text evidence="6">Belongs to the aldolase class II family. MtnB subfamily.</text>
</comment>
<feature type="domain" description="Class II aldolase/adducin N-terminal" evidence="7">
    <location>
        <begin position="15"/>
        <end position="210"/>
    </location>
</feature>
<evidence type="ECO:0000256" key="2">
    <source>
        <dbReference type="ARBA" id="ARBA00022723"/>
    </source>
</evidence>
<dbReference type="InterPro" id="IPR050197">
    <property type="entry name" value="Aldolase_class_II_sugar_metab"/>
</dbReference>
<evidence type="ECO:0000313" key="8">
    <source>
        <dbReference type="EMBL" id="MDI3419848.1"/>
    </source>
</evidence>
<evidence type="ECO:0000256" key="4">
    <source>
        <dbReference type="ARBA" id="ARBA00023167"/>
    </source>
</evidence>
<accession>A0ABT6SW74</accession>